<dbReference type="AlphaFoldDB" id="A0A9P5Z1Z5"/>
<name>A0A9P5Z1Z5_9AGAR</name>
<dbReference type="Proteomes" id="UP000807469">
    <property type="component" value="Unassembled WGS sequence"/>
</dbReference>
<comment type="caution">
    <text evidence="1">The sequence shown here is derived from an EMBL/GenBank/DDBJ whole genome shotgun (WGS) entry which is preliminary data.</text>
</comment>
<evidence type="ECO:0000313" key="2">
    <source>
        <dbReference type="Proteomes" id="UP000807469"/>
    </source>
</evidence>
<reference evidence="1" key="1">
    <citation type="submission" date="2020-11" db="EMBL/GenBank/DDBJ databases">
        <authorList>
            <consortium name="DOE Joint Genome Institute"/>
            <person name="Ahrendt S."/>
            <person name="Riley R."/>
            <person name="Andreopoulos W."/>
            <person name="Labutti K."/>
            <person name="Pangilinan J."/>
            <person name="Ruiz-Duenas F.J."/>
            <person name="Barrasa J.M."/>
            <person name="Sanchez-Garcia M."/>
            <person name="Camarero S."/>
            <person name="Miyauchi S."/>
            <person name="Serrano A."/>
            <person name="Linde D."/>
            <person name="Babiker R."/>
            <person name="Drula E."/>
            <person name="Ayuso-Fernandez I."/>
            <person name="Pacheco R."/>
            <person name="Padilla G."/>
            <person name="Ferreira P."/>
            <person name="Barriuso J."/>
            <person name="Kellner H."/>
            <person name="Castanera R."/>
            <person name="Alfaro M."/>
            <person name="Ramirez L."/>
            <person name="Pisabarro A.G."/>
            <person name="Kuo A."/>
            <person name="Tritt A."/>
            <person name="Lipzen A."/>
            <person name="He G."/>
            <person name="Yan M."/>
            <person name="Ng V."/>
            <person name="Cullen D."/>
            <person name="Martin F."/>
            <person name="Rosso M.-N."/>
            <person name="Henrissat B."/>
            <person name="Hibbett D."/>
            <person name="Martinez A.T."/>
            <person name="Grigoriev I.V."/>
        </authorList>
    </citation>
    <scope>NUCLEOTIDE SEQUENCE</scope>
    <source>
        <strain evidence="1">CIRM-BRFM 674</strain>
    </source>
</reference>
<evidence type="ECO:0008006" key="3">
    <source>
        <dbReference type="Google" id="ProtNLM"/>
    </source>
</evidence>
<accession>A0A9P5Z1Z5</accession>
<keyword evidence="2" id="KW-1185">Reference proteome</keyword>
<dbReference type="OrthoDB" id="2593747at2759"/>
<protein>
    <recommendedName>
        <fullName evidence="3">BTB domain-containing protein</fullName>
    </recommendedName>
</protein>
<dbReference type="SUPFAM" id="SSF54695">
    <property type="entry name" value="POZ domain"/>
    <property type="match status" value="1"/>
</dbReference>
<evidence type="ECO:0000313" key="1">
    <source>
        <dbReference type="EMBL" id="KAF9479366.1"/>
    </source>
</evidence>
<gene>
    <name evidence="1" type="ORF">BDN70DRAFT_932609</name>
</gene>
<sequence>MSALHAFDMSTVALMNIQRDDEFYLQTAIFQVEDRLFKVPIQNFTMESEVFRTMFQLPQDPEAVQDGSTDERPILLEDVKKDDLRFSFELFKQDILTLTEEKWTSVLLLSMRWDMENLRNITIQQIVKFFSDDPHKLLIMAEKWNVESWLIMGASIYMKRESPMTEDDVAKIGLSCTLKVAALREWFLQWRITQRQWYNANNLPPTAEILDKINELDLYVYE</sequence>
<dbReference type="Gene3D" id="3.30.710.10">
    <property type="entry name" value="Potassium Channel Kv1.1, Chain A"/>
    <property type="match status" value="1"/>
</dbReference>
<proteinExistence type="predicted"/>
<dbReference type="InterPro" id="IPR011333">
    <property type="entry name" value="SKP1/BTB/POZ_sf"/>
</dbReference>
<dbReference type="EMBL" id="MU155214">
    <property type="protein sequence ID" value="KAF9479366.1"/>
    <property type="molecule type" value="Genomic_DNA"/>
</dbReference>
<organism evidence="1 2">
    <name type="scientific">Pholiota conissans</name>
    <dbReference type="NCBI Taxonomy" id="109636"/>
    <lineage>
        <taxon>Eukaryota</taxon>
        <taxon>Fungi</taxon>
        <taxon>Dikarya</taxon>
        <taxon>Basidiomycota</taxon>
        <taxon>Agaricomycotina</taxon>
        <taxon>Agaricomycetes</taxon>
        <taxon>Agaricomycetidae</taxon>
        <taxon>Agaricales</taxon>
        <taxon>Agaricineae</taxon>
        <taxon>Strophariaceae</taxon>
        <taxon>Pholiota</taxon>
    </lineage>
</organism>